<sequence>MCLQFKFSARKSTINIYCLSSERQISLSLSPKQDKKVPFSAPYKVELKTGPYTFFEMNDRKNQNKT</sequence>
<protein>
    <submittedName>
        <fullName evidence="1">Uncharacterized protein</fullName>
    </submittedName>
</protein>
<evidence type="ECO:0000313" key="1">
    <source>
        <dbReference type="EMBL" id="RHA77939.1"/>
    </source>
</evidence>
<dbReference type="Proteomes" id="UP000283855">
    <property type="component" value="Unassembled WGS sequence"/>
</dbReference>
<name>A0A413T3C1_9BACT</name>
<accession>A0A413T3C1</accession>
<reference evidence="1 2" key="1">
    <citation type="submission" date="2018-08" db="EMBL/GenBank/DDBJ databases">
        <title>A genome reference for cultivated species of the human gut microbiota.</title>
        <authorList>
            <person name="Zou Y."/>
            <person name="Xue W."/>
            <person name="Luo G."/>
        </authorList>
    </citation>
    <scope>NUCLEOTIDE SEQUENCE [LARGE SCALE GENOMIC DNA]</scope>
    <source>
        <strain evidence="1 2">AM42-38</strain>
    </source>
</reference>
<comment type="caution">
    <text evidence="1">The sequence shown here is derived from an EMBL/GenBank/DDBJ whole genome shotgun (WGS) entry which is preliminary data.</text>
</comment>
<evidence type="ECO:0000313" key="2">
    <source>
        <dbReference type="Proteomes" id="UP000283855"/>
    </source>
</evidence>
<organism evidence="1 2">
    <name type="scientific">Phocaeicola coprophilus</name>
    <dbReference type="NCBI Taxonomy" id="387090"/>
    <lineage>
        <taxon>Bacteria</taxon>
        <taxon>Pseudomonadati</taxon>
        <taxon>Bacteroidota</taxon>
        <taxon>Bacteroidia</taxon>
        <taxon>Bacteroidales</taxon>
        <taxon>Bacteroidaceae</taxon>
        <taxon>Phocaeicola</taxon>
    </lineage>
</organism>
<proteinExistence type="predicted"/>
<dbReference type="EMBL" id="QSFT01000004">
    <property type="protein sequence ID" value="RHA77939.1"/>
    <property type="molecule type" value="Genomic_DNA"/>
</dbReference>
<gene>
    <name evidence="1" type="ORF">DW921_02755</name>
</gene>
<dbReference type="AlphaFoldDB" id="A0A413T3C1"/>